<keyword evidence="1" id="KW-1133">Transmembrane helix</keyword>
<keyword evidence="1" id="KW-0472">Membrane</keyword>
<dbReference type="GO" id="GO:0005886">
    <property type="term" value="C:plasma membrane"/>
    <property type="evidence" value="ECO:0007669"/>
    <property type="project" value="TreeGrafter"/>
</dbReference>
<feature type="transmembrane region" description="Helical" evidence="1">
    <location>
        <begin position="102"/>
        <end position="125"/>
    </location>
</feature>
<reference evidence="3 4" key="1">
    <citation type="submission" date="2019-06" db="EMBL/GenBank/DDBJ databases">
        <title>Sequencing the genomes of 1000 actinobacteria strains.</title>
        <authorList>
            <person name="Klenk H.-P."/>
        </authorList>
    </citation>
    <scope>NUCLEOTIDE SEQUENCE [LARGE SCALE GENOMIC DNA]</scope>
    <source>
        <strain evidence="3 4">DSM 45679</strain>
    </source>
</reference>
<feature type="transmembrane region" description="Helical" evidence="1">
    <location>
        <begin position="145"/>
        <end position="165"/>
    </location>
</feature>
<dbReference type="GO" id="GO:0043709">
    <property type="term" value="P:cell adhesion involved in single-species biofilm formation"/>
    <property type="evidence" value="ECO:0007669"/>
    <property type="project" value="TreeGrafter"/>
</dbReference>
<dbReference type="InterPro" id="IPR043128">
    <property type="entry name" value="Rev_trsase/Diguanyl_cyclase"/>
</dbReference>
<dbReference type="FunFam" id="3.30.70.270:FF:000001">
    <property type="entry name" value="Diguanylate cyclase domain protein"/>
    <property type="match status" value="1"/>
</dbReference>
<protein>
    <submittedName>
        <fullName evidence="3">Diguanylate cyclase (GGDEF)-like protein</fullName>
    </submittedName>
</protein>
<gene>
    <name evidence="3" type="ORF">FB471_1996</name>
</gene>
<dbReference type="InterPro" id="IPR000160">
    <property type="entry name" value="GGDEF_dom"/>
</dbReference>
<feature type="transmembrane region" description="Helical" evidence="1">
    <location>
        <begin position="177"/>
        <end position="197"/>
    </location>
</feature>
<dbReference type="GO" id="GO:1902201">
    <property type="term" value="P:negative regulation of bacterial-type flagellum-dependent cell motility"/>
    <property type="evidence" value="ECO:0007669"/>
    <property type="project" value="TreeGrafter"/>
</dbReference>
<feature type="transmembrane region" description="Helical" evidence="1">
    <location>
        <begin position="218"/>
        <end position="251"/>
    </location>
</feature>
<dbReference type="CDD" id="cd01949">
    <property type="entry name" value="GGDEF"/>
    <property type="match status" value="1"/>
</dbReference>
<dbReference type="Pfam" id="PF00990">
    <property type="entry name" value="GGDEF"/>
    <property type="match status" value="1"/>
</dbReference>
<accession>A0A542DGU4</accession>
<dbReference type="SMART" id="SM00267">
    <property type="entry name" value="GGDEF"/>
    <property type="match status" value="1"/>
</dbReference>
<proteinExistence type="predicted"/>
<evidence type="ECO:0000259" key="2">
    <source>
        <dbReference type="PROSITE" id="PS50887"/>
    </source>
</evidence>
<name>A0A542DGU4_AMYCI</name>
<dbReference type="SUPFAM" id="SSF55073">
    <property type="entry name" value="Nucleotide cyclase"/>
    <property type="match status" value="1"/>
</dbReference>
<dbReference type="GO" id="GO:0052621">
    <property type="term" value="F:diguanylate cyclase activity"/>
    <property type="evidence" value="ECO:0007669"/>
    <property type="project" value="TreeGrafter"/>
</dbReference>
<feature type="transmembrane region" description="Helical" evidence="1">
    <location>
        <begin position="33"/>
        <end position="52"/>
    </location>
</feature>
<dbReference type="PANTHER" id="PTHR45138">
    <property type="entry name" value="REGULATORY COMPONENTS OF SENSORY TRANSDUCTION SYSTEM"/>
    <property type="match status" value="1"/>
</dbReference>
<keyword evidence="1" id="KW-0812">Transmembrane</keyword>
<dbReference type="Gene3D" id="3.30.70.270">
    <property type="match status" value="1"/>
</dbReference>
<feature type="domain" description="GGDEF" evidence="2">
    <location>
        <begin position="294"/>
        <end position="433"/>
    </location>
</feature>
<dbReference type="PANTHER" id="PTHR45138:SF9">
    <property type="entry name" value="DIGUANYLATE CYCLASE DGCM-RELATED"/>
    <property type="match status" value="1"/>
</dbReference>
<evidence type="ECO:0000313" key="3">
    <source>
        <dbReference type="EMBL" id="TQJ02274.1"/>
    </source>
</evidence>
<keyword evidence="4" id="KW-1185">Reference proteome</keyword>
<dbReference type="EMBL" id="VFML01000001">
    <property type="protein sequence ID" value="TQJ02274.1"/>
    <property type="molecule type" value="Genomic_DNA"/>
</dbReference>
<dbReference type="PROSITE" id="PS50887">
    <property type="entry name" value="GGDEF"/>
    <property type="match status" value="1"/>
</dbReference>
<dbReference type="InterPro" id="IPR050469">
    <property type="entry name" value="Diguanylate_Cyclase"/>
</dbReference>
<sequence>METEDPTPVTTLRVRAALVRPSAWTLWRQRPRVIGYCLACVLAVVLLTVLLLRSRPPTRGDLVLFAVLVGLGILQAELGRQVERVRRRLSGGPHVTMSSTWTFAAVLIVPPALAAALTAVLYLHLGLRSWYRLHRVPPFRTTNNACCVILSCYAAAGVLLVTGVHDMPTAIAVGWQGVAAVLGAMVMQFVVNAVVILPARNTIGRTPRELFGGWADNGLDLATLCVGVFNGVVLATLPGLIVVALPLVLLMHRVVLVSQLEAAATRDEKTGVFNPAGWRTRAEAALAHTERAHTGLGLLMIDLDYFKQVNDTYGHPAGDAVLKATAATITRSVRDHNDAVGRYGGEEFVVALPDIEPGDVAIVAERIRHAVSQLAVEVGTDAQPTIITGLSVSVGTATRPTTGSTLDALIAVADGALYQAKHAGRNRVVPGVSA</sequence>
<evidence type="ECO:0000256" key="1">
    <source>
        <dbReference type="SAM" id="Phobius"/>
    </source>
</evidence>
<dbReference type="NCBIfam" id="TIGR00254">
    <property type="entry name" value="GGDEF"/>
    <property type="match status" value="1"/>
</dbReference>
<dbReference type="InterPro" id="IPR029787">
    <property type="entry name" value="Nucleotide_cyclase"/>
</dbReference>
<dbReference type="AlphaFoldDB" id="A0A542DGU4"/>
<evidence type="ECO:0000313" key="4">
    <source>
        <dbReference type="Proteomes" id="UP000320876"/>
    </source>
</evidence>
<comment type="caution">
    <text evidence="3">The sequence shown here is derived from an EMBL/GenBank/DDBJ whole genome shotgun (WGS) entry which is preliminary data.</text>
</comment>
<organism evidence="3 4">
    <name type="scientific">Amycolatopsis cihanbeyliensis</name>
    <dbReference type="NCBI Taxonomy" id="1128664"/>
    <lineage>
        <taxon>Bacteria</taxon>
        <taxon>Bacillati</taxon>
        <taxon>Actinomycetota</taxon>
        <taxon>Actinomycetes</taxon>
        <taxon>Pseudonocardiales</taxon>
        <taxon>Pseudonocardiaceae</taxon>
        <taxon>Amycolatopsis</taxon>
    </lineage>
</organism>
<dbReference type="Proteomes" id="UP000320876">
    <property type="component" value="Unassembled WGS sequence"/>
</dbReference>